<dbReference type="AlphaFoldDB" id="A0A7W3P4J6"/>
<reference evidence="2 3" key="1">
    <citation type="submission" date="2020-07" db="EMBL/GenBank/DDBJ databases">
        <title>Sequencing the genomes of 1000 actinobacteria strains.</title>
        <authorList>
            <person name="Klenk H.-P."/>
        </authorList>
    </citation>
    <scope>NUCLEOTIDE SEQUENCE [LARGE SCALE GENOMIC DNA]</scope>
    <source>
        <strain evidence="2 3">DSM 100723</strain>
    </source>
</reference>
<evidence type="ECO:0000313" key="2">
    <source>
        <dbReference type="EMBL" id="MBA8792974.1"/>
    </source>
</evidence>
<comment type="caution">
    <text evidence="2">The sequence shown here is derived from an EMBL/GenBank/DDBJ whole genome shotgun (WGS) entry which is preliminary data.</text>
</comment>
<evidence type="ECO:0000313" key="3">
    <source>
        <dbReference type="Proteomes" id="UP000523079"/>
    </source>
</evidence>
<dbReference type="EMBL" id="JACGWT010000001">
    <property type="protein sequence ID" value="MBA8792974.1"/>
    <property type="molecule type" value="Genomic_DNA"/>
</dbReference>
<gene>
    <name evidence="2" type="ORF">FHX74_000568</name>
</gene>
<sequence length="301" mass="31789">MTAAPPASVAHAAAALGCGAVRWTSPGTGLSAAERHVVVLDDGRSVFVKGATDPATERWLRTEAATLEVVGPGLGPAVLGWLDGVDDHGVPFHDHPVLVTEDLSAGYWPAGSCVTRWRPGDVGAVLAGLDRLAELGVPDGLAPVADWPDPHWPALVSDDRLVAGGLVDPDWLHRHGAALARSDVEAVWRPEVVVHGDVRSDNLCLTPDGVRFVDWSLSGLGCRDHDRVRLLPTLHLEGGPAPDTQGRVPPPLIAPLTGDTVARAVGPDPMPDWLRDVFLRLARIDLAWLAAALGLEPPTPR</sequence>
<dbReference type="InterPro" id="IPR002575">
    <property type="entry name" value="Aminoglycoside_PTrfase"/>
</dbReference>
<dbReference type="RefSeq" id="WP_182558544.1">
    <property type="nucleotide sequence ID" value="NZ_JACGWT010000001.1"/>
</dbReference>
<dbReference type="Gene3D" id="3.90.1200.10">
    <property type="match status" value="1"/>
</dbReference>
<dbReference type="InterPro" id="IPR011009">
    <property type="entry name" value="Kinase-like_dom_sf"/>
</dbReference>
<name>A0A7W3P4J6_9ACTN</name>
<dbReference type="Proteomes" id="UP000523079">
    <property type="component" value="Unassembled WGS sequence"/>
</dbReference>
<dbReference type="Pfam" id="PF01636">
    <property type="entry name" value="APH"/>
    <property type="match status" value="1"/>
</dbReference>
<organism evidence="2 3">
    <name type="scientific">Microlunatus kandeliicorticis</name>
    <dbReference type="NCBI Taxonomy" id="1759536"/>
    <lineage>
        <taxon>Bacteria</taxon>
        <taxon>Bacillati</taxon>
        <taxon>Actinomycetota</taxon>
        <taxon>Actinomycetes</taxon>
        <taxon>Propionibacteriales</taxon>
        <taxon>Propionibacteriaceae</taxon>
        <taxon>Microlunatus</taxon>
    </lineage>
</organism>
<evidence type="ECO:0000259" key="1">
    <source>
        <dbReference type="Pfam" id="PF01636"/>
    </source>
</evidence>
<protein>
    <recommendedName>
        <fullName evidence="1">Aminoglycoside phosphotransferase domain-containing protein</fullName>
    </recommendedName>
</protein>
<feature type="domain" description="Aminoglycoside phosphotransferase" evidence="1">
    <location>
        <begin position="37"/>
        <end position="239"/>
    </location>
</feature>
<proteinExistence type="predicted"/>
<keyword evidence="3" id="KW-1185">Reference proteome</keyword>
<accession>A0A7W3P4J6</accession>
<dbReference type="Gene3D" id="3.30.200.20">
    <property type="entry name" value="Phosphorylase Kinase, domain 1"/>
    <property type="match status" value="1"/>
</dbReference>
<dbReference type="SUPFAM" id="SSF56112">
    <property type="entry name" value="Protein kinase-like (PK-like)"/>
    <property type="match status" value="1"/>
</dbReference>